<keyword evidence="1" id="KW-0732">Signal</keyword>
<dbReference type="Proteomes" id="UP000612585">
    <property type="component" value="Unassembled WGS sequence"/>
</dbReference>
<proteinExistence type="predicted"/>
<dbReference type="InterPro" id="IPR005543">
    <property type="entry name" value="PASTA_dom"/>
</dbReference>
<dbReference type="EMBL" id="BOPG01000045">
    <property type="protein sequence ID" value="GIJ59287.1"/>
    <property type="molecule type" value="Genomic_DNA"/>
</dbReference>
<reference evidence="3" key="1">
    <citation type="submission" date="2021-01" db="EMBL/GenBank/DDBJ databases">
        <title>Whole genome shotgun sequence of Virgisporangium aurantiacum NBRC 16421.</title>
        <authorList>
            <person name="Komaki H."/>
            <person name="Tamura T."/>
        </authorList>
    </citation>
    <scope>NUCLEOTIDE SEQUENCE</scope>
    <source>
        <strain evidence="3">NBRC 16421</strain>
    </source>
</reference>
<dbReference type="SMART" id="SM00740">
    <property type="entry name" value="PASTA"/>
    <property type="match status" value="1"/>
</dbReference>
<organism evidence="3 4">
    <name type="scientific">Virgisporangium aurantiacum</name>
    <dbReference type="NCBI Taxonomy" id="175570"/>
    <lineage>
        <taxon>Bacteria</taxon>
        <taxon>Bacillati</taxon>
        <taxon>Actinomycetota</taxon>
        <taxon>Actinomycetes</taxon>
        <taxon>Micromonosporales</taxon>
        <taxon>Micromonosporaceae</taxon>
        <taxon>Virgisporangium</taxon>
    </lineage>
</organism>
<dbReference type="Pfam" id="PF03793">
    <property type="entry name" value="PASTA"/>
    <property type="match status" value="1"/>
</dbReference>
<gene>
    <name evidence="3" type="ORF">Vau01_068030</name>
</gene>
<evidence type="ECO:0000256" key="1">
    <source>
        <dbReference type="SAM" id="SignalP"/>
    </source>
</evidence>
<evidence type="ECO:0000313" key="3">
    <source>
        <dbReference type="EMBL" id="GIJ59287.1"/>
    </source>
</evidence>
<comment type="caution">
    <text evidence="3">The sequence shown here is derived from an EMBL/GenBank/DDBJ whole genome shotgun (WGS) entry which is preliminary data.</text>
</comment>
<dbReference type="AlphaFoldDB" id="A0A8J3ZAC1"/>
<evidence type="ECO:0000313" key="4">
    <source>
        <dbReference type="Proteomes" id="UP000612585"/>
    </source>
</evidence>
<name>A0A8J3ZAC1_9ACTN</name>
<feature type="chain" id="PRO_5038907699" description="PASTA domain-containing protein" evidence="1">
    <location>
        <begin position="26"/>
        <end position="243"/>
    </location>
</feature>
<dbReference type="PROSITE" id="PS51178">
    <property type="entry name" value="PASTA"/>
    <property type="match status" value="1"/>
</dbReference>
<accession>A0A8J3ZAC1</accession>
<feature type="domain" description="PASTA" evidence="2">
    <location>
        <begin position="41"/>
        <end position="107"/>
    </location>
</feature>
<feature type="signal peptide" evidence="1">
    <location>
        <begin position="1"/>
        <end position="25"/>
    </location>
</feature>
<evidence type="ECO:0000259" key="2">
    <source>
        <dbReference type="PROSITE" id="PS51178"/>
    </source>
</evidence>
<dbReference type="Gene3D" id="3.30.10.20">
    <property type="match status" value="1"/>
</dbReference>
<keyword evidence="4" id="KW-1185">Reference proteome</keyword>
<dbReference type="CDD" id="cd06577">
    <property type="entry name" value="PASTA_pknB"/>
    <property type="match status" value="1"/>
</dbReference>
<sequence length="243" mass="25729">MRRTDTLVPALTVLLVCACARPAPTGDPAPTSEVAATQSTGPATFPLPDVNAGDLGQAAKTLQGAGLVVRPRYVTGDTAPAGQVLRTEPRAGTPVAVADVVVVDVADPLPDDAVSLPVLVGRHPEVFVGFAEEPDGTVTVAVNRDADLGQWRPRLEAAARGTAHRIRQCAHTWTDLARIQALLSRRDWSDRAAEIRFATSIDARTCSVRLASVMLTADETRQLTERFGDALTIDPTSDPRRGG</sequence>
<dbReference type="RefSeq" id="WP_204001172.1">
    <property type="nucleotide sequence ID" value="NZ_BOPG01000045.1"/>
</dbReference>
<protein>
    <recommendedName>
        <fullName evidence="2">PASTA domain-containing protein</fullName>
    </recommendedName>
</protein>
<dbReference type="PROSITE" id="PS51257">
    <property type="entry name" value="PROKAR_LIPOPROTEIN"/>
    <property type="match status" value="1"/>
</dbReference>